<comment type="caution">
    <text evidence="1">The sequence shown here is derived from an EMBL/GenBank/DDBJ whole genome shotgun (WGS) entry which is preliminary data.</text>
</comment>
<organism evidence="1 2">
    <name type="scientific">Canavalia gladiata</name>
    <name type="common">Sword bean</name>
    <name type="synonym">Dolichos gladiatus</name>
    <dbReference type="NCBI Taxonomy" id="3824"/>
    <lineage>
        <taxon>Eukaryota</taxon>
        <taxon>Viridiplantae</taxon>
        <taxon>Streptophyta</taxon>
        <taxon>Embryophyta</taxon>
        <taxon>Tracheophyta</taxon>
        <taxon>Spermatophyta</taxon>
        <taxon>Magnoliopsida</taxon>
        <taxon>eudicotyledons</taxon>
        <taxon>Gunneridae</taxon>
        <taxon>Pentapetalae</taxon>
        <taxon>rosids</taxon>
        <taxon>fabids</taxon>
        <taxon>Fabales</taxon>
        <taxon>Fabaceae</taxon>
        <taxon>Papilionoideae</taxon>
        <taxon>50 kb inversion clade</taxon>
        <taxon>NPAAA clade</taxon>
        <taxon>indigoferoid/millettioid clade</taxon>
        <taxon>Phaseoleae</taxon>
        <taxon>Canavalia</taxon>
    </lineage>
</organism>
<dbReference type="EMBL" id="JAYMYQ010000001">
    <property type="protein sequence ID" value="KAK7360443.1"/>
    <property type="molecule type" value="Genomic_DNA"/>
</dbReference>
<accession>A0AAN9MZH7</accession>
<protein>
    <submittedName>
        <fullName evidence="1">Uncharacterized protein</fullName>
    </submittedName>
</protein>
<proteinExistence type="predicted"/>
<gene>
    <name evidence="1" type="ORF">VNO77_02436</name>
</gene>
<evidence type="ECO:0000313" key="2">
    <source>
        <dbReference type="Proteomes" id="UP001367508"/>
    </source>
</evidence>
<evidence type="ECO:0000313" key="1">
    <source>
        <dbReference type="EMBL" id="KAK7360443.1"/>
    </source>
</evidence>
<dbReference type="AlphaFoldDB" id="A0AAN9MZH7"/>
<keyword evidence="2" id="KW-1185">Reference proteome</keyword>
<sequence length="106" mass="11638">MVTKACVHGSRFPKCKKGPSVRAKVVSLMFSNLTSVHSGFFLIAWPAIHPISVGPFFFRGRTALSPCSMMMDVRLQLPRSITDCVAPRRMFAALAVICMLANRPGI</sequence>
<dbReference type="Proteomes" id="UP001367508">
    <property type="component" value="Unassembled WGS sequence"/>
</dbReference>
<reference evidence="1 2" key="1">
    <citation type="submission" date="2024-01" db="EMBL/GenBank/DDBJ databases">
        <title>The genomes of 5 underutilized Papilionoideae crops provide insights into root nodulation and disease resistanc.</title>
        <authorList>
            <person name="Jiang F."/>
        </authorList>
    </citation>
    <scope>NUCLEOTIDE SEQUENCE [LARGE SCALE GENOMIC DNA]</scope>
    <source>
        <strain evidence="1">LVBAO_FW01</strain>
        <tissue evidence="1">Leaves</tissue>
    </source>
</reference>
<name>A0AAN9MZH7_CANGL</name>